<evidence type="ECO:0000313" key="2">
    <source>
        <dbReference type="EMBL" id="GAH01591.1"/>
    </source>
</evidence>
<dbReference type="Pfam" id="PF00581">
    <property type="entry name" value="Rhodanese"/>
    <property type="match status" value="1"/>
</dbReference>
<dbReference type="CDD" id="cd00757">
    <property type="entry name" value="ThiF_MoeB_HesA_family"/>
    <property type="match status" value="1"/>
</dbReference>
<sequence length="249" mass="27303">ELEMEARHLLPDKEAPLLLYCGTGKRSLFTALELKEMGYSDVRHLNGGFQAWKGAGYEIMTDGILTLEQLTHYSRQIIMREIGVEGQRRLLGSKVLLVGAGGLGSSAGLYLAASGIGTLGIVDFDKVDKSNLNRQVIHGYANIGRPKVDSAGETINRLNPEVEVVTFKERLSPHTALNLISQFDIVLDCSDNFPAKYLINDACFFAKKPYVFGAAVRFEGQASLFNPKDGGPCLRCMWPTPPHAEFAPT</sequence>
<dbReference type="InterPro" id="IPR035985">
    <property type="entry name" value="Ubiquitin-activating_enz"/>
</dbReference>
<dbReference type="EMBL" id="BART01020223">
    <property type="protein sequence ID" value="GAH01591.1"/>
    <property type="molecule type" value="Genomic_DNA"/>
</dbReference>
<dbReference type="PANTHER" id="PTHR10953:SF102">
    <property type="entry name" value="ADENYLYLTRANSFERASE AND SULFURTRANSFERASE MOCS3"/>
    <property type="match status" value="1"/>
</dbReference>
<feature type="domain" description="Rhodanese" evidence="1">
    <location>
        <begin position="1"/>
        <end position="61"/>
    </location>
</feature>
<reference evidence="2" key="1">
    <citation type="journal article" date="2014" name="Front. Microbiol.">
        <title>High frequency of phylogenetically diverse reductive dehalogenase-homologous genes in deep subseafloor sedimentary metagenomes.</title>
        <authorList>
            <person name="Kawai M."/>
            <person name="Futagami T."/>
            <person name="Toyoda A."/>
            <person name="Takaki Y."/>
            <person name="Nishi S."/>
            <person name="Hori S."/>
            <person name="Arai W."/>
            <person name="Tsubouchi T."/>
            <person name="Morono Y."/>
            <person name="Uchiyama I."/>
            <person name="Ito T."/>
            <person name="Fujiyama A."/>
            <person name="Inagaki F."/>
            <person name="Takami H."/>
        </authorList>
    </citation>
    <scope>NUCLEOTIDE SEQUENCE</scope>
    <source>
        <strain evidence="2">Expedition CK06-06</strain>
    </source>
</reference>
<dbReference type="AlphaFoldDB" id="X1C0H1"/>
<dbReference type="GO" id="GO:0004792">
    <property type="term" value="F:thiosulfate-cyanide sulfurtransferase activity"/>
    <property type="evidence" value="ECO:0007669"/>
    <property type="project" value="TreeGrafter"/>
</dbReference>
<dbReference type="InterPro" id="IPR001763">
    <property type="entry name" value="Rhodanese-like_dom"/>
</dbReference>
<dbReference type="SUPFAM" id="SSF52821">
    <property type="entry name" value="Rhodanese/Cell cycle control phosphatase"/>
    <property type="match status" value="1"/>
</dbReference>
<dbReference type="Pfam" id="PF00899">
    <property type="entry name" value="ThiF"/>
    <property type="match status" value="1"/>
</dbReference>
<protein>
    <recommendedName>
        <fullName evidence="1">Rhodanese domain-containing protein</fullName>
    </recommendedName>
</protein>
<feature type="non-terminal residue" evidence="2">
    <location>
        <position position="1"/>
    </location>
</feature>
<dbReference type="GO" id="GO:0016779">
    <property type="term" value="F:nucleotidyltransferase activity"/>
    <property type="evidence" value="ECO:0007669"/>
    <property type="project" value="TreeGrafter"/>
</dbReference>
<dbReference type="PANTHER" id="PTHR10953">
    <property type="entry name" value="UBIQUITIN-ACTIVATING ENZYME E1"/>
    <property type="match status" value="1"/>
</dbReference>
<dbReference type="CDD" id="cd00158">
    <property type="entry name" value="RHOD"/>
    <property type="match status" value="1"/>
</dbReference>
<dbReference type="PROSITE" id="PS50206">
    <property type="entry name" value="RHODANESE_3"/>
    <property type="match status" value="1"/>
</dbReference>
<dbReference type="GO" id="GO:0008641">
    <property type="term" value="F:ubiquitin-like modifier activating enzyme activity"/>
    <property type="evidence" value="ECO:0007669"/>
    <property type="project" value="InterPro"/>
</dbReference>
<accession>X1C0H1</accession>
<dbReference type="Gene3D" id="3.40.250.10">
    <property type="entry name" value="Rhodanese-like domain"/>
    <property type="match status" value="1"/>
</dbReference>
<dbReference type="InterPro" id="IPR000594">
    <property type="entry name" value="ThiF_NAD_FAD-bd"/>
</dbReference>
<dbReference type="SUPFAM" id="SSF69572">
    <property type="entry name" value="Activating enzymes of the ubiquitin-like proteins"/>
    <property type="match status" value="1"/>
</dbReference>
<proteinExistence type="predicted"/>
<name>X1C0H1_9ZZZZ</name>
<dbReference type="InterPro" id="IPR045886">
    <property type="entry name" value="ThiF/MoeB/HesA"/>
</dbReference>
<dbReference type="Gene3D" id="3.40.50.720">
    <property type="entry name" value="NAD(P)-binding Rossmann-like Domain"/>
    <property type="match status" value="1"/>
</dbReference>
<dbReference type="InterPro" id="IPR036873">
    <property type="entry name" value="Rhodanese-like_dom_sf"/>
</dbReference>
<organism evidence="2">
    <name type="scientific">marine sediment metagenome</name>
    <dbReference type="NCBI Taxonomy" id="412755"/>
    <lineage>
        <taxon>unclassified sequences</taxon>
        <taxon>metagenomes</taxon>
        <taxon>ecological metagenomes</taxon>
    </lineage>
</organism>
<dbReference type="GO" id="GO:0008146">
    <property type="term" value="F:sulfotransferase activity"/>
    <property type="evidence" value="ECO:0007669"/>
    <property type="project" value="TreeGrafter"/>
</dbReference>
<dbReference type="GO" id="GO:0005829">
    <property type="term" value="C:cytosol"/>
    <property type="evidence" value="ECO:0007669"/>
    <property type="project" value="TreeGrafter"/>
</dbReference>
<gene>
    <name evidence="2" type="ORF">S01H4_37609</name>
</gene>
<comment type="caution">
    <text evidence="2">The sequence shown here is derived from an EMBL/GenBank/DDBJ whole genome shotgun (WGS) entry which is preliminary data.</text>
</comment>
<evidence type="ECO:0000259" key="1">
    <source>
        <dbReference type="PROSITE" id="PS50206"/>
    </source>
</evidence>